<evidence type="ECO:0000256" key="5">
    <source>
        <dbReference type="ARBA" id="ARBA00022741"/>
    </source>
</evidence>
<dbReference type="AlphaFoldDB" id="A0A942A2G2"/>
<keyword evidence="3 11" id="KW-0846">Cobalamin</keyword>
<evidence type="ECO:0000259" key="14">
    <source>
        <dbReference type="Pfam" id="PF02867"/>
    </source>
</evidence>
<dbReference type="CDD" id="cd02888">
    <property type="entry name" value="RNR_II_dimer"/>
    <property type="match status" value="1"/>
</dbReference>
<evidence type="ECO:0000256" key="10">
    <source>
        <dbReference type="ARBA" id="ARBA00047754"/>
    </source>
</evidence>
<dbReference type="NCBIfam" id="TIGR02504">
    <property type="entry name" value="NrdJ_Z"/>
    <property type="match status" value="1"/>
</dbReference>
<dbReference type="InterPro" id="IPR013344">
    <property type="entry name" value="RNR_NrdJ/NrdZ"/>
</dbReference>
<dbReference type="SUPFAM" id="SSF51998">
    <property type="entry name" value="PFL-like glycyl radical enzymes"/>
    <property type="match status" value="1"/>
</dbReference>
<accession>A0A942A2G2</accession>
<proteinExistence type="inferred from homology"/>
<keyword evidence="6 11" id="KW-0560">Oxidoreductase</keyword>
<keyword evidence="9 11" id="KW-0170">Cobalt</keyword>
<dbReference type="EMBL" id="JAANXD010000008">
    <property type="protein sequence ID" value="MBS1257114.1"/>
    <property type="molecule type" value="Genomic_DNA"/>
</dbReference>
<dbReference type="GO" id="GO:0004748">
    <property type="term" value="F:ribonucleoside-diphosphate reductase activity, thioredoxin disulfide as acceptor"/>
    <property type="evidence" value="ECO:0007669"/>
    <property type="project" value="UniProtKB-EC"/>
</dbReference>
<feature type="region of interest" description="Disordered" evidence="12">
    <location>
        <begin position="1"/>
        <end position="30"/>
    </location>
</feature>
<dbReference type="PANTHER" id="PTHR43371:SF1">
    <property type="entry name" value="RIBONUCLEOSIDE-DIPHOSPHATE REDUCTASE"/>
    <property type="match status" value="1"/>
</dbReference>
<comment type="similarity">
    <text evidence="2 11">Belongs to the ribonucleoside diphosphate reductase class-2 family.</text>
</comment>
<evidence type="ECO:0000256" key="7">
    <source>
        <dbReference type="ARBA" id="ARBA00023116"/>
    </source>
</evidence>
<evidence type="ECO:0000313" key="16">
    <source>
        <dbReference type="Proteomes" id="UP000722750"/>
    </source>
</evidence>
<dbReference type="Pfam" id="PF02867">
    <property type="entry name" value="Ribonuc_red_lgC"/>
    <property type="match status" value="1"/>
</dbReference>
<keyword evidence="4 11" id="KW-0237">DNA synthesis</keyword>
<evidence type="ECO:0000256" key="2">
    <source>
        <dbReference type="ARBA" id="ARBA00007405"/>
    </source>
</evidence>
<reference evidence="15" key="1">
    <citation type="journal article" date="2021" name="ISME J.">
        <title>Fine-scale metabolic discontinuity in a stratified prokaryote microbiome of a Red Sea deep halocline.</title>
        <authorList>
            <person name="Michoud G."/>
            <person name="Ngugi D.K."/>
            <person name="Barozzi A."/>
            <person name="Merlino G."/>
            <person name="Calleja M.L."/>
            <person name="Delgado-Huertas A."/>
            <person name="Moran X.A.G."/>
            <person name="Daffonchio D."/>
        </authorList>
    </citation>
    <scope>NUCLEOTIDE SEQUENCE</scope>
    <source>
        <strain evidence="15">SuakinDeep_MAG55_1</strain>
    </source>
</reference>
<feature type="domain" description="Ribonucleotide reductase large subunit N-terminal" evidence="13">
    <location>
        <begin position="53"/>
        <end position="117"/>
    </location>
</feature>
<comment type="caution">
    <text evidence="15">The sequence shown here is derived from an EMBL/GenBank/DDBJ whole genome shotgun (WGS) entry which is preliminary data.</text>
</comment>
<keyword evidence="7" id="KW-0215">Deoxyribonucleotide synthesis</keyword>
<dbReference type="InterPro" id="IPR013509">
    <property type="entry name" value="RNR_lsu_N"/>
</dbReference>
<dbReference type="Proteomes" id="UP000722750">
    <property type="component" value="Unassembled WGS sequence"/>
</dbReference>
<dbReference type="GO" id="GO:0031419">
    <property type="term" value="F:cobalamin binding"/>
    <property type="evidence" value="ECO:0007669"/>
    <property type="project" value="UniProtKB-KW"/>
</dbReference>
<comment type="catalytic activity">
    <reaction evidence="10 11">
        <text>a 2'-deoxyribonucleoside 5'-diphosphate + [thioredoxin]-disulfide + H2O = a ribonucleoside 5'-diphosphate + [thioredoxin]-dithiol</text>
        <dbReference type="Rhea" id="RHEA:23252"/>
        <dbReference type="Rhea" id="RHEA-COMP:10698"/>
        <dbReference type="Rhea" id="RHEA-COMP:10700"/>
        <dbReference type="ChEBI" id="CHEBI:15377"/>
        <dbReference type="ChEBI" id="CHEBI:29950"/>
        <dbReference type="ChEBI" id="CHEBI:50058"/>
        <dbReference type="ChEBI" id="CHEBI:57930"/>
        <dbReference type="ChEBI" id="CHEBI:73316"/>
        <dbReference type="EC" id="1.17.4.1"/>
    </reaction>
</comment>
<name>A0A942A2G2_9BACT</name>
<dbReference type="PRINTS" id="PR01183">
    <property type="entry name" value="RIBORDTASEM1"/>
</dbReference>
<evidence type="ECO:0000256" key="3">
    <source>
        <dbReference type="ARBA" id="ARBA00022628"/>
    </source>
</evidence>
<evidence type="ECO:0000313" key="15">
    <source>
        <dbReference type="EMBL" id="MBS1257114.1"/>
    </source>
</evidence>
<protein>
    <recommendedName>
        <fullName evidence="11">Vitamin B12-dependent ribonucleotide reductase</fullName>
        <ecNumber evidence="11">1.17.4.1</ecNumber>
    </recommendedName>
</protein>
<dbReference type="EC" id="1.17.4.1" evidence="11"/>
<sequence length="872" mass="98494">MTEKTAPQINLSFTDKNPSTEVATDQKQESKSEKKIISFEEALEASLEYFKGDTLAARVWVNKYALKDSFGNIYELTPDDMHKRLASELSRVEKQYSNPLSFDDLYELMKDFKYIVPQGSPMTGIGNNFQIASLSNCFVIGHKGHSDSYGGIMKIDQEQVQLMKRRGGVGHDLSHIRPTGSQVLNSALTSTGVVPFMERYSNSTREVAQDGRRGALMLSISIKHPDAERFIDAKLKTGKVTGANVSVRIDDEFMNAVVDGTMYKQQFPVKAENPSYSQEINARQLWAKIVHNAWKSAEPGMLFWDTITRESVADSYADVGFNTVCTNPCGEIPLCPYDSCRLLAINLYSYVEGPFTDKAKFNWEKFRKHIGLAQRIMDDIIDLELEKVDAIIDKIVSDPEDREIKQVEISLWENIKRKAVEGRRTGVGITAEGDMLAALGLRYGSENAIDFSVEVHKTIALEAYRSSVEMAKERGPFPVFDIKKEKDHPFINRLAKEDPKLIEDMKKHGRRNISLLTIAPTGTTSLMTQTTSGIEPVFLPIYKRRRKVNPNDKETKVTFIDEIGDSWEAYNVFHQNFITWLKVNGMDPEEVKNFDDKELNELVKRSPYYKATSKDIDWMQKVKMQGEIQKWVDHSISVTINLPTEAKEELVGYLYIKAWESGCKGVTVFRDGSRTGVLLAKGNKVDEKVKFPAKRPKELDADILRFKNNNEHWIAFVGLIDGKPYEIFTGLKEDDTFPIPKNVSKGKIIKHKLESGEKIYDFQYIDKYGYKVTMGGLSHQFNSEFWNYAKLISGVLRHGMTVVDAVHLVSSLHLDNAFINNWAAGVARALKKYIVNGTKAKTGKKCSECGSSNMIYQEGCLLCTDCGSSKCG</sequence>
<evidence type="ECO:0000256" key="11">
    <source>
        <dbReference type="RuleBase" id="RU364064"/>
    </source>
</evidence>
<keyword evidence="5 11" id="KW-0547">Nucleotide-binding</keyword>
<keyword evidence="8" id="KW-1015">Disulfide bond</keyword>
<evidence type="ECO:0000256" key="8">
    <source>
        <dbReference type="ARBA" id="ARBA00023157"/>
    </source>
</evidence>
<evidence type="ECO:0000256" key="9">
    <source>
        <dbReference type="ARBA" id="ARBA00023285"/>
    </source>
</evidence>
<comment type="cofactor">
    <cofactor evidence="1 11">
        <name>adenosylcob(III)alamin</name>
        <dbReference type="ChEBI" id="CHEBI:18408"/>
    </cofactor>
</comment>
<dbReference type="PANTHER" id="PTHR43371">
    <property type="entry name" value="VITAMIN B12-DEPENDENT RIBONUCLEOTIDE REDUCTASE"/>
    <property type="match status" value="1"/>
</dbReference>
<dbReference type="GO" id="GO:0071897">
    <property type="term" value="P:DNA biosynthetic process"/>
    <property type="evidence" value="ECO:0007669"/>
    <property type="project" value="UniProtKB-KW"/>
</dbReference>
<evidence type="ECO:0000256" key="12">
    <source>
        <dbReference type="SAM" id="MobiDB-lite"/>
    </source>
</evidence>
<evidence type="ECO:0000256" key="1">
    <source>
        <dbReference type="ARBA" id="ARBA00001922"/>
    </source>
</evidence>
<organism evidence="15 16">
    <name type="scientific">Candidatus Scalindua arabica</name>
    <dbReference type="NCBI Taxonomy" id="1127984"/>
    <lineage>
        <taxon>Bacteria</taxon>
        <taxon>Pseudomonadati</taxon>
        <taxon>Planctomycetota</taxon>
        <taxon>Candidatus Brocadiia</taxon>
        <taxon>Candidatus Brocadiales</taxon>
        <taxon>Candidatus Scalinduaceae</taxon>
        <taxon>Candidatus Scalindua</taxon>
    </lineage>
</organism>
<dbReference type="InterPro" id="IPR050862">
    <property type="entry name" value="RdRp_reductase_class-2"/>
</dbReference>
<gene>
    <name evidence="15" type="ORF">MAG551_00149</name>
</gene>
<dbReference type="GO" id="GO:0005524">
    <property type="term" value="F:ATP binding"/>
    <property type="evidence" value="ECO:0007669"/>
    <property type="project" value="InterPro"/>
</dbReference>
<feature type="domain" description="Ribonucleotide reductase large subunit C-terminal" evidence="14">
    <location>
        <begin position="135"/>
        <end position="668"/>
    </location>
</feature>
<dbReference type="GO" id="GO:0009263">
    <property type="term" value="P:deoxyribonucleotide biosynthetic process"/>
    <property type="evidence" value="ECO:0007669"/>
    <property type="project" value="UniProtKB-KW"/>
</dbReference>
<dbReference type="Gene3D" id="3.20.70.20">
    <property type="match status" value="1"/>
</dbReference>
<comment type="function">
    <text evidence="11">Catalyzes the reduction of ribonucleotides to deoxyribonucleotides. May function to provide a pool of deoxyribonucleotide precursors for DNA repair during oxygen limitation and/or for immediate growth after restoration of oxygen.</text>
</comment>
<dbReference type="InterPro" id="IPR000788">
    <property type="entry name" value="RNR_lg_C"/>
</dbReference>
<dbReference type="Pfam" id="PF00317">
    <property type="entry name" value="Ribonuc_red_lgN"/>
    <property type="match status" value="1"/>
</dbReference>
<feature type="compositionally biased region" description="Polar residues" evidence="12">
    <location>
        <begin position="1"/>
        <end position="23"/>
    </location>
</feature>
<evidence type="ECO:0000256" key="6">
    <source>
        <dbReference type="ARBA" id="ARBA00023002"/>
    </source>
</evidence>
<evidence type="ECO:0000256" key="4">
    <source>
        <dbReference type="ARBA" id="ARBA00022634"/>
    </source>
</evidence>
<evidence type="ECO:0000259" key="13">
    <source>
        <dbReference type="Pfam" id="PF00317"/>
    </source>
</evidence>